<keyword evidence="5" id="KW-1185">Reference proteome</keyword>
<evidence type="ECO:0000259" key="2">
    <source>
        <dbReference type="Pfam" id="PF00501"/>
    </source>
</evidence>
<dbReference type="InterPro" id="IPR045851">
    <property type="entry name" value="AMP-bd_C_sf"/>
</dbReference>
<dbReference type="CDD" id="cd05936">
    <property type="entry name" value="FC-FACS_FadD_like"/>
    <property type="match status" value="1"/>
</dbReference>
<dbReference type="Gene3D" id="3.40.50.980">
    <property type="match status" value="2"/>
</dbReference>
<proteinExistence type="predicted"/>
<name>A0ABU9KF92_9BACI</name>
<dbReference type="PANTHER" id="PTHR43767">
    <property type="entry name" value="LONG-CHAIN-FATTY-ACID--COA LIGASE"/>
    <property type="match status" value="1"/>
</dbReference>
<dbReference type="Pfam" id="PF00501">
    <property type="entry name" value="AMP-binding"/>
    <property type="match status" value="1"/>
</dbReference>
<organism evidence="4 5">
    <name type="scientific">Rossellomorea oryzaecorticis</name>
    <dbReference type="NCBI Taxonomy" id="1396505"/>
    <lineage>
        <taxon>Bacteria</taxon>
        <taxon>Bacillati</taxon>
        <taxon>Bacillota</taxon>
        <taxon>Bacilli</taxon>
        <taxon>Bacillales</taxon>
        <taxon>Bacillaceae</taxon>
        <taxon>Rossellomorea</taxon>
    </lineage>
</organism>
<accession>A0ABU9KF92</accession>
<comment type="caution">
    <text evidence="4">The sequence shown here is derived from an EMBL/GenBank/DDBJ whole genome shotgun (WGS) entry which is preliminary data.</text>
</comment>
<feature type="domain" description="AMP-dependent synthetase/ligase" evidence="2">
    <location>
        <begin position="29"/>
        <end position="418"/>
    </location>
</feature>
<keyword evidence="1" id="KW-0472">Membrane</keyword>
<evidence type="ECO:0000259" key="3">
    <source>
        <dbReference type="Pfam" id="PF13193"/>
    </source>
</evidence>
<dbReference type="InterPro" id="IPR020845">
    <property type="entry name" value="AMP-binding_CS"/>
</dbReference>
<keyword evidence="1" id="KW-1133">Transmembrane helix</keyword>
<dbReference type="InterPro" id="IPR025110">
    <property type="entry name" value="AMP-bd_C"/>
</dbReference>
<feature type="transmembrane region" description="Helical" evidence="1">
    <location>
        <begin position="251"/>
        <end position="272"/>
    </location>
</feature>
<dbReference type="Gene3D" id="2.30.38.10">
    <property type="entry name" value="Luciferase, Domain 3"/>
    <property type="match status" value="1"/>
</dbReference>
<dbReference type="Pfam" id="PF13193">
    <property type="entry name" value="AMP-binding_C"/>
    <property type="match status" value="1"/>
</dbReference>
<dbReference type="SUPFAM" id="SSF56801">
    <property type="entry name" value="Acetyl-CoA synthetase-like"/>
    <property type="match status" value="1"/>
</dbReference>
<evidence type="ECO:0000256" key="1">
    <source>
        <dbReference type="SAM" id="Phobius"/>
    </source>
</evidence>
<reference evidence="4 5" key="1">
    <citation type="submission" date="2024-04" db="EMBL/GenBank/DDBJ databases">
        <title>Bacillus oryzaecorticis sp. nov., a moderately halophilic bacterium isolated from rice husks.</title>
        <authorList>
            <person name="Zhu H.-S."/>
        </authorList>
    </citation>
    <scope>NUCLEOTIDE SEQUENCE [LARGE SCALE GENOMIC DNA]</scope>
    <source>
        <strain evidence="4 5">ZC255</strain>
    </source>
</reference>
<dbReference type="EMBL" id="JBBYAF010000047">
    <property type="protein sequence ID" value="MEL3974273.1"/>
    <property type="molecule type" value="Genomic_DNA"/>
</dbReference>
<dbReference type="PROSITE" id="PS00455">
    <property type="entry name" value="AMP_BINDING"/>
    <property type="match status" value="1"/>
</dbReference>
<keyword evidence="1" id="KW-0812">Transmembrane</keyword>
<protein>
    <submittedName>
        <fullName evidence="4">AMP-binding protein</fullName>
    </submittedName>
</protein>
<dbReference type="Gene3D" id="3.30.300.30">
    <property type="match status" value="1"/>
</dbReference>
<dbReference type="Proteomes" id="UP001389717">
    <property type="component" value="Unassembled WGS sequence"/>
</dbReference>
<dbReference type="InterPro" id="IPR050237">
    <property type="entry name" value="ATP-dep_AMP-bd_enzyme"/>
</dbReference>
<evidence type="ECO:0000313" key="4">
    <source>
        <dbReference type="EMBL" id="MEL3974273.1"/>
    </source>
</evidence>
<dbReference type="RefSeq" id="WP_341985794.1">
    <property type="nucleotide sequence ID" value="NZ_JBBYAF010000047.1"/>
</dbReference>
<gene>
    <name evidence="4" type="ORF">AAEO50_18455</name>
</gene>
<evidence type="ECO:0000313" key="5">
    <source>
        <dbReference type="Proteomes" id="UP001389717"/>
    </source>
</evidence>
<dbReference type="InterPro" id="IPR000873">
    <property type="entry name" value="AMP-dep_synth/lig_dom"/>
</dbReference>
<sequence length="564" mass="63635">MTKPWLAEYPDEIPGELILPAKPLHSFLTEAAELYGSKSAIHFMGKELTYREVYDSALKFGNYLKGLGIERGDRVAIMLPNTPQSVIAYYGVLYAGGVVVQTNPLYTEREIEYQMKDSGAKAILTLDILYPRVSKVMKETDLEHIIVTAIKDYLPFPKNMIYPFIQKKQYGIVVKVEPSEQNHLFKDIMAASKAEPIPGEFDFENDIALLQYTGGTTGFPKGVMLTHKNLVANASMCDAWLYKCKKGEEKILGILPFFHVYGMTAVMILSVMQGYKMILLPKFDVETTLKTIQKEKPTLFPGAPTIYIGLLNHPDLKKYDLSSIDSCLSGSAPLPVEVQQKFEEVTGGKLVEGYGLTESSPVTHANFLWDKERIKGSIGLPWPSTDSAVFSLETGEPLPPNEIGEIVVKGPQIMKGYWNRPEETEQTLKDGWLLTGDLGYMDERGYFYVVDRKKDMIIAGGFNIYPREIEEVLYEHPAIQEVVAAGVPDPYRGETVKAYVVLKEGESLTEKELDEFSRKYLAAYKVPRIYEFRKELPKTAVGKILRRALVDEERKKIEEEQKLS</sequence>
<dbReference type="PANTHER" id="PTHR43767:SF9">
    <property type="entry name" value="LONG-CHAIN-FATTY-ACID--COA LIGASE"/>
    <property type="match status" value="1"/>
</dbReference>
<feature type="domain" description="AMP-binding enzyme C-terminal" evidence="3">
    <location>
        <begin position="468"/>
        <end position="543"/>
    </location>
</feature>